<proteinExistence type="predicted"/>
<evidence type="ECO:0000313" key="1">
    <source>
        <dbReference type="EMBL" id="ASF41785.1"/>
    </source>
</evidence>
<name>A0A1Z4BKI8_9FLAO</name>
<dbReference type="Proteomes" id="UP000197007">
    <property type="component" value="Chromosome"/>
</dbReference>
<organism evidence="1 2">
    <name type="scientific">Capnocytophaga endodontalis</name>
    <dbReference type="NCBI Taxonomy" id="2708117"/>
    <lineage>
        <taxon>Bacteria</taxon>
        <taxon>Pseudomonadati</taxon>
        <taxon>Bacteroidota</taxon>
        <taxon>Flavobacteriia</taxon>
        <taxon>Flavobacteriales</taxon>
        <taxon>Flavobacteriaceae</taxon>
        <taxon>Capnocytophaga</taxon>
    </lineage>
</organism>
<gene>
    <name evidence="1" type="ORF">CBG49_01060</name>
</gene>
<accession>A0A1Z4BKI8</accession>
<sequence>MSFSLIFHPRAEKELNDVIDFYNVFREDLGLEAYNEIVDYIETLKDFPFVASKRYGEVRVFFTKKFHFGIHYIALEEFSEVIIIAIVNAKQEIKAQQIFNRISDMKK</sequence>
<reference evidence="2" key="1">
    <citation type="submission" date="2017-06" db="EMBL/GenBank/DDBJ databases">
        <title>Complete genome sequence of Capnocytophaga sp. KCOM 1579 (=ChDC OS43) isolated from a human refractory periapical abscess lesion.</title>
        <authorList>
            <person name="Kook J.-K."/>
            <person name="Park S.-N."/>
            <person name="Lim Y.K."/>
            <person name="Roh H."/>
        </authorList>
    </citation>
    <scope>NUCLEOTIDE SEQUENCE [LARGE SCALE GENOMIC DNA]</scope>
    <source>
        <strain evidence="2">ChDC OS43</strain>
    </source>
</reference>
<protein>
    <submittedName>
        <fullName evidence="1">Plasmid stabilization protein</fullName>
    </submittedName>
</protein>
<dbReference type="Gene3D" id="3.30.2310.20">
    <property type="entry name" value="RelE-like"/>
    <property type="match status" value="1"/>
</dbReference>
<dbReference type="RefSeq" id="WP_088593003.1">
    <property type="nucleotide sequence ID" value="NZ_CP022022.1"/>
</dbReference>
<evidence type="ECO:0000313" key="2">
    <source>
        <dbReference type="Proteomes" id="UP000197007"/>
    </source>
</evidence>
<dbReference type="AlphaFoldDB" id="A0A1Z4BKI8"/>
<keyword evidence="2" id="KW-1185">Reference proteome</keyword>
<dbReference type="EMBL" id="CP022022">
    <property type="protein sequence ID" value="ASF41785.1"/>
    <property type="molecule type" value="Genomic_DNA"/>
</dbReference>
<dbReference type="InterPro" id="IPR035093">
    <property type="entry name" value="RelE/ParE_toxin_dom_sf"/>
</dbReference>
<dbReference type="KEGG" id="capn:CBG49_01060"/>